<feature type="signal peptide" evidence="1">
    <location>
        <begin position="1"/>
        <end position="28"/>
    </location>
</feature>
<organism evidence="3 4">
    <name type="scientific">Paractinoplanes globisporus</name>
    <dbReference type="NCBI Taxonomy" id="113565"/>
    <lineage>
        <taxon>Bacteria</taxon>
        <taxon>Bacillati</taxon>
        <taxon>Actinomycetota</taxon>
        <taxon>Actinomycetes</taxon>
        <taxon>Micromonosporales</taxon>
        <taxon>Micromonosporaceae</taxon>
        <taxon>Paractinoplanes</taxon>
    </lineage>
</organism>
<evidence type="ECO:0000313" key="3">
    <source>
        <dbReference type="EMBL" id="MFF5288644.1"/>
    </source>
</evidence>
<dbReference type="EMBL" id="JBIAZU010000001">
    <property type="protein sequence ID" value="MFF5288644.1"/>
    <property type="molecule type" value="Genomic_DNA"/>
</dbReference>
<evidence type="ECO:0000256" key="1">
    <source>
        <dbReference type="SAM" id="SignalP"/>
    </source>
</evidence>
<protein>
    <submittedName>
        <fullName evidence="3">CHAP domain-containing protein</fullName>
    </submittedName>
</protein>
<dbReference type="InterPro" id="IPR038765">
    <property type="entry name" value="Papain-like_cys_pep_sf"/>
</dbReference>
<dbReference type="Pfam" id="PF05257">
    <property type="entry name" value="CHAP"/>
    <property type="match status" value="1"/>
</dbReference>
<keyword evidence="1" id="KW-0732">Signal</keyword>
<keyword evidence="4" id="KW-1185">Reference proteome</keyword>
<dbReference type="InterPro" id="IPR007921">
    <property type="entry name" value="CHAP_dom"/>
</dbReference>
<reference evidence="3 4" key="1">
    <citation type="submission" date="2024-10" db="EMBL/GenBank/DDBJ databases">
        <title>The Natural Products Discovery Center: Release of the First 8490 Sequenced Strains for Exploring Actinobacteria Biosynthetic Diversity.</title>
        <authorList>
            <person name="Kalkreuter E."/>
            <person name="Kautsar S.A."/>
            <person name="Yang D."/>
            <person name="Bader C.D."/>
            <person name="Teijaro C.N."/>
            <person name="Fluegel L."/>
            <person name="Davis C.M."/>
            <person name="Simpson J.R."/>
            <person name="Lauterbach L."/>
            <person name="Steele A.D."/>
            <person name="Gui C."/>
            <person name="Meng S."/>
            <person name="Li G."/>
            <person name="Viehrig K."/>
            <person name="Ye F."/>
            <person name="Su P."/>
            <person name="Kiefer A.F."/>
            <person name="Nichols A."/>
            <person name="Cepeda A.J."/>
            <person name="Yan W."/>
            <person name="Fan B."/>
            <person name="Jiang Y."/>
            <person name="Adhikari A."/>
            <person name="Zheng C.-J."/>
            <person name="Schuster L."/>
            <person name="Cowan T.M."/>
            <person name="Smanski M.J."/>
            <person name="Chevrette M.G."/>
            <person name="De Carvalho L.P.S."/>
            <person name="Shen B."/>
        </authorList>
    </citation>
    <scope>NUCLEOTIDE SEQUENCE [LARGE SCALE GENOMIC DNA]</scope>
    <source>
        <strain evidence="3 4">NPDC000087</strain>
    </source>
</reference>
<dbReference type="PROSITE" id="PS50911">
    <property type="entry name" value="CHAP"/>
    <property type="match status" value="1"/>
</dbReference>
<evidence type="ECO:0000259" key="2">
    <source>
        <dbReference type="PROSITE" id="PS50911"/>
    </source>
</evidence>
<dbReference type="Gene3D" id="3.90.1720.10">
    <property type="entry name" value="endopeptidase domain like (from Nostoc punctiforme)"/>
    <property type="match status" value="1"/>
</dbReference>
<feature type="domain" description="Peptidase C51" evidence="2">
    <location>
        <begin position="53"/>
        <end position="175"/>
    </location>
</feature>
<dbReference type="RefSeq" id="WP_020508994.1">
    <property type="nucleotide sequence ID" value="NZ_JBIAZU010000001.1"/>
</dbReference>
<sequence>MRRILFPALALVVATWAAVFAGPSAAQASTAGAATLAAANYNKTAGTCAQNPTVNSLGGSQYEHSCAGGYSGGPEYWCADFAKWVWRNSGLNVSGLTAAAQSFYTYGQSHGTFHSSAQPGDAVVFSSSRGGYANHVAIVTAVNSDGSVVTANGDWGGQSGSMAHFAVTSSVVKITIPASAASTGSWVAAESYYITGFVGASGSGGSSPPDTSGNPYSPVSLCGSGYGVVDSHDLGSATIFLLYDDDQGKNCVVTLADADGGAVTMNATLTVQGGSTVSDPGSYHWYAGPVTAYAPNSCVKWGGTYKTASWTSDYGHCGSGDGSPAPSGSNPYTANQVCGDGYGVVDHHALSGATIYLLYNDANGNNCVVTLYTDIAGAVAGKATLAVQGGASTSDSGSYTYYAGPVYEHAPNSCVKWGGSYSSSSWTSDYGHCGSGSSTANPYTPAGVCGSGYSVIDSHNLGSATIYLLYNAGYNCVVTMVHTGNGAVGLNATLAVQGGSSASNPGLFQWYAGPVRLSAPSACVKWGGSYESTSWTSAWSHCG</sequence>
<dbReference type="Proteomes" id="UP001602245">
    <property type="component" value="Unassembled WGS sequence"/>
</dbReference>
<evidence type="ECO:0000313" key="4">
    <source>
        <dbReference type="Proteomes" id="UP001602245"/>
    </source>
</evidence>
<proteinExistence type="predicted"/>
<dbReference type="SUPFAM" id="SSF54001">
    <property type="entry name" value="Cysteine proteinases"/>
    <property type="match status" value="1"/>
</dbReference>
<comment type="caution">
    <text evidence="3">The sequence shown here is derived from an EMBL/GenBank/DDBJ whole genome shotgun (WGS) entry which is preliminary data.</text>
</comment>
<accession>A0ABW6W7D1</accession>
<gene>
    <name evidence="3" type="ORF">ACFY35_04345</name>
</gene>
<name>A0ABW6W7D1_9ACTN</name>
<feature type="chain" id="PRO_5046166423" evidence="1">
    <location>
        <begin position="29"/>
        <end position="543"/>
    </location>
</feature>